<reference evidence="2 3" key="1">
    <citation type="submission" date="2020-08" db="EMBL/GenBank/DDBJ databases">
        <title>Genomic Encyclopedia of Type Strains, Phase IV (KMG-V): Genome sequencing to study the core and pangenomes of soil and plant-associated prokaryotes.</title>
        <authorList>
            <person name="Whitman W."/>
        </authorList>
    </citation>
    <scope>NUCLEOTIDE SEQUENCE [LARGE SCALE GENOMIC DNA]</scope>
    <source>
        <strain evidence="2 3">SEMIA 492</strain>
    </source>
</reference>
<accession>A0A7W6ZXM7</accession>
<dbReference type="EMBL" id="JACIIG010000014">
    <property type="protein sequence ID" value="MBB4570596.1"/>
    <property type="molecule type" value="Genomic_DNA"/>
</dbReference>
<dbReference type="AlphaFoldDB" id="A0A7W6ZXM7"/>
<comment type="caution">
    <text evidence="2">The sequence shown here is derived from an EMBL/GenBank/DDBJ whole genome shotgun (WGS) entry which is preliminary data.</text>
</comment>
<sequence>MTDDIEVRIYQEHPDGDPEELTSVDIEYFGGICPNVGDIFVTWNLGTPYGYFLVEKRYFIVQQGGPRGWAVYVRDLKPTPFDQRMVAQWAKDTEFFASERDDDEDGPAYAPIAPPDLPKSKRVRRKKTRAVR</sequence>
<dbReference type="RefSeq" id="WP_028754078.1">
    <property type="nucleotide sequence ID" value="NZ_JACIIG010000014.1"/>
</dbReference>
<dbReference type="Proteomes" id="UP000543836">
    <property type="component" value="Unassembled WGS sequence"/>
</dbReference>
<keyword evidence="3" id="KW-1185">Reference proteome</keyword>
<evidence type="ECO:0000313" key="2">
    <source>
        <dbReference type="EMBL" id="MBB4570596.1"/>
    </source>
</evidence>
<dbReference type="OrthoDB" id="8410687at2"/>
<evidence type="ECO:0000256" key="1">
    <source>
        <dbReference type="SAM" id="MobiDB-lite"/>
    </source>
</evidence>
<feature type="region of interest" description="Disordered" evidence="1">
    <location>
        <begin position="96"/>
        <end position="132"/>
    </location>
</feature>
<organism evidence="2 3">
    <name type="scientific">Rhizobium leucaenae</name>
    <dbReference type="NCBI Taxonomy" id="29450"/>
    <lineage>
        <taxon>Bacteria</taxon>
        <taxon>Pseudomonadati</taxon>
        <taxon>Pseudomonadota</taxon>
        <taxon>Alphaproteobacteria</taxon>
        <taxon>Hyphomicrobiales</taxon>
        <taxon>Rhizobiaceae</taxon>
        <taxon>Rhizobium/Agrobacterium group</taxon>
        <taxon>Rhizobium</taxon>
    </lineage>
</organism>
<evidence type="ECO:0000313" key="3">
    <source>
        <dbReference type="Proteomes" id="UP000543836"/>
    </source>
</evidence>
<gene>
    <name evidence="2" type="ORF">GGE60_004735</name>
</gene>
<protein>
    <submittedName>
        <fullName evidence="2">Uncharacterized protein</fullName>
    </submittedName>
</protein>
<feature type="compositionally biased region" description="Basic residues" evidence="1">
    <location>
        <begin position="120"/>
        <end position="132"/>
    </location>
</feature>
<dbReference type="GeneID" id="32526375"/>
<proteinExistence type="predicted"/>
<name>A0A7W6ZXM7_9HYPH</name>